<feature type="domain" description="D-isomer specific 2-hydroxyacid dehydrogenase NAD-binding" evidence="5">
    <location>
        <begin position="145"/>
        <end position="324"/>
    </location>
</feature>
<dbReference type="InterPro" id="IPR029752">
    <property type="entry name" value="D-isomer_DH_CS1"/>
</dbReference>
<evidence type="ECO:0000256" key="2">
    <source>
        <dbReference type="RuleBase" id="RU003719"/>
    </source>
</evidence>
<dbReference type="EMBL" id="JAFEKC020000008">
    <property type="protein sequence ID" value="KAK0513193.1"/>
    <property type="molecule type" value="Genomic_DNA"/>
</dbReference>
<dbReference type="InterPro" id="IPR029753">
    <property type="entry name" value="D-isomer_DH_CS"/>
</dbReference>
<sequence length="394" mass="43609">MGFTETHLKTNNHVNGTKEGARLTILHLGDPIEYNHALYSHLESQFNIIRPEPSCLSRRAFIRHLQAKTWGNFSAIMRPYWNTGNEMARWDRELIELLPHSMKVMASAGAGYEWVDVDVLAEYGILYCNGAGACTESVADMALYHIISVFRQMTRSSLAARSNNISEYQDAHRRVAYESHNPRGHTLGIVGLGNIGFAIAKKVRNALGMRILYFDVQRKSREQEKEAGATFFDDRDELFRQSDCLLLATPAGPQVLTRRALELLPRGARVVNIARGSLVDEDALADALESGHVSAAGLDVHKKEPQVSKRLSEMQNVTLTSHTGGSSLETVKSFERLAMENVDAVLNGEEPLTAVNKLAVEKHLKRDRTNGTTVNGHVNGNSGTEPLNGQTNGH</sequence>
<comment type="caution">
    <text evidence="6">The sequence shown here is derived from an EMBL/GenBank/DDBJ whole genome shotgun (WGS) entry which is preliminary data.</text>
</comment>
<organism evidence="6 7">
    <name type="scientific">Cladonia borealis</name>
    <dbReference type="NCBI Taxonomy" id="184061"/>
    <lineage>
        <taxon>Eukaryota</taxon>
        <taxon>Fungi</taxon>
        <taxon>Dikarya</taxon>
        <taxon>Ascomycota</taxon>
        <taxon>Pezizomycotina</taxon>
        <taxon>Lecanoromycetes</taxon>
        <taxon>OSLEUM clade</taxon>
        <taxon>Lecanoromycetidae</taxon>
        <taxon>Lecanorales</taxon>
        <taxon>Lecanorineae</taxon>
        <taxon>Cladoniaceae</taxon>
        <taxon>Cladonia</taxon>
    </lineage>
</organism>
<keyword evidence="1 2" id="KW-0560">Oxidoreductase</keyword>
<accession>A0AA39V291</accession>
<dbReference type="SUPFAM" id="SSF51735">
    <property type="entry name" value="NAD(P)-binding Rossmann-fold domains"/>
    <property type="match status" value="1"/>
</dbReference>
<dbReference type="PROSITE" id="PS00671">
    <property type="entry name" value="D_2_HYDROXYACID_DH_3"/>
    <property type="match status" value="1"/>
</dbReference>
<dbReference type="InterPro" id="IPR006140">
    <property type="entry name" value="D-isomer_DH_NAD-bd"/>
</dbReference>
<dbReference type="Proteomes" id="UP001166286">
    <property type="component" value="Unassembled WGS sequence"/>
</dbReference>
<dbReference type="PANTHER" id="PTHR10996">
    <property type="entry name" value="2-HYDROXYACID DEHYDROGENASE-RELATED"/>
    <property type="match status" value="1"/>
</dbReference>
<evidence type="ECO:0000313" key="7">
    <source>
        <dbReference type="Proteomes" id="UP001166286"/>
    </source>
</evidence>
<dbReference type="PROSITE" id="PS00065">
    <property type="entry name" value="D_2_HYDROXYACID_DH_1"/>
    <property type="match status" value="1"/>
</dbReference>
<protein>
    <recommendedName>
        <fullName evidence="8">D-mandelate dehydrogenase</fullName>
    </recommendedName>
</protein>
<feature type="compositionally biased region" description="Polar residues" evidence="3">
    <location>
        <begin position="385"/>
        <end position="394"/>
    </location>
</feature>
<dbReference type="CDD" id="cd12168">
    <property type="entry name" value="Mand_dh_like"/>
    <property type="match status" value="1"/>
</dbReference>
<dbReference type="Pfam" id="PF02826">
    <property type="entry name" value="2-Hacid_dh_C"/>
    <property type="match status" value="1"/>
</dbReference>
<dbReference type="InterPro" id="IPR006139">
    <property type="entry name" value="D-isomer_2_OHA_DH_cat_dom"/>
</dbReference>
<dbReference type="AlphaFoldDB" id="A0AA39V291"/>
<dbReference type="SUPFAM" id="SSF52283">
    <property type="entry name" value="Formate/glycerate dehydrogenase catalytic domain-like"/>
    <property type="match status" value="1"/>
</dbReference>
<evidence type="ECO:0000259" key="5">
    <source>
        <dbReference type="Pfam" id="PF02826"/>
    </source>
</evidence>
<dbReference type="GO" id="GO:0005829">
    <property type="term" value="C:cytosol"/>
    <property type="evidence" value="ECO:0007669"/>
    <property type="project" value="TreeGrafter"/>
</dbReference>
<evidence type="ECO:0000256" key="3">
    <source>
        <dbReference type="SAM" id="MobiDB-lite"/>
    </source>
</evidence>
<dbReference type="GO" id="GO:0051287">
    <property type="term" value="F:NAD binding"/>
    <property type="evidence" value="ECO:0007669"/>
    <property type="project" value="InterPro"/>
</dbReference>
<evidence type="ECO:0000259" key="4">
    <source>
        <dbReference type="Pfam" id="PF00389"/>
    </source>
</evidence>
<dbReference type="InterPro" id="IPR036291">
    <property type="entry name" value="NAD(P)-bd_dom_sf"/>
</dbReference>
<evidence type="ECO:0000313" key="6">
    <source>
        <dbReference type="EMBL" id="KAK0513193.1"/>
    </source>
</evidence>
<feature type="domain" description="D-isomer specific 2-hydroxyacid dehydrogenase catalytic" evidence="4">
    <location>
        <begin position="89"/>
        <end position="356"/>
    </location>
</feature>
<dbReference type="GO" id="GO:0016618">
    <property type="term" value="F:hydroxypyruvate reductase [NAD(P)H] activity"/>
    <property type="evidence" value="ECO:0007669"/>
    <property type="project" value="TreeGrafter"/>
</dbReference>
<dbReference type="PANTHER" id="PTHR10996:SF281">
    <property type="entry name" value="D-ISOMER SPECIFIC 2-HYDROXYACID DEHYDROGENASE NAD-BINDING DOMAIN-CONTAINING PROTEIN-RELATED"/>
    <property type="match status" value="1"/>
</dbReference>
<feature type="compositionally biased region" description="Low complexity" evidence="3">
    <location>
        <begin position="370"/>
        <end position="384"/>
    </location>
</feature>
<reference evidence="6" key="1">
    <citation type="submission" date="2023-03" db="EMBL/GenBank/DDBJ databases">
        <title>Complete genome of Cladonia borealis.</title>
        <authorList>
            <person name="Park H."/>
        </authorList>
    </citation>
    <scope>NUCLEOTIDE SEQUENCE</scope>
    <source>
        <strain evidence="6">ANT050790</strain>
    </source>
</reference>
<feature type="region of interest" description="Disordered" evidence="3">
    <location>
        <begin position="367"/>
        <end position="394"/>
    </location>
</feature>
<dbReference type="InterPro" id="IPR050223">
    <property type="entry name" value="D-isomer_2-hydroxyacid_DH"/>
</dbReference>
<keyword evidence="7" id="KW-1185">Reference proteome</keyword>
<evidence type="ECO:0008006" key="8">
    <source>
        <dbReference type="Google" id="ProtNLM"/>
    </source>
</evidence>
<comment type="similarity">
    <text evidence="2">Belongs to the D-isomer specific 2-hydroxyacid dehydrogenase family.</text>
</comment>
<dbReference type="Pfam" id="PF00389">
    <property type="entry name" value="2-Hacid_dh"/>
    <property type="match status" value="1"/>
</dbReference>
<dbReference type="Gene3D" id="3.40.50.720">
    <property type="entry name" value="NAD(P)-binding Rossmann-like Domain"/>
    <property type="match status" value="2"/>
</dbReference>
<gene>
    <name evidence="6" type="ORF">JMJ35_004179</name>
</gene>
<proteinExistence type="inferred from homology"/>
<name>A0AA39V291_9LECA</name>
<dbReference type="GO" id="GO:0030267">
    <property type="term" value="F:glyoxylate reductase (NADPH) activity"/>
    <property type="evidence" value="ECO:0007669"/>
    <property type="project" value="TreeGrafter"/>
</dbReference>
<evidence type="ECO:0000256" key="1">
    <source>
        <dbReference type="ARBA" id="ARBA00023002"/>
    </source>
</evidence>